<feature type="domain" description="Solute-binding protein family 5" evidence="6">
    <location>
        <begin position="121"/>
        <end position="475"/>
    </location>
</feature>
<dbReference type="CDD" id="cd08503">
    <property type="entry name" value="PBP2_NikA_DppA_OppA_like_17"/>
    <property type="match status" value="1"/>
</dbReference>
<dbReference type="Pfam" id="PF00496">
    <property type="entry name" value="SBP_bac_5"/>
    <property type="match status" value="1"/>
</dbReference>
<evidence type="ECO:0000256" key="3">
    <source>
        <dbReference type="ARBA" id="ARBA00022448"/>
    </source>
</evidence>
<evidence type="ECO:0000256" key="4">
    <source>
        <dbReference type="ARBA" id="ARBA00022729"/>
    </source>
</evidence>
<proteinExistence type="inferred from homology"/>
<keyword evidence="5" id="KW-1133">Transmembrane helix</keyword>
<dbReference type="GO" id="GO:0030288">
    <property type="term" value="C:outer membrane-bounded periplasmic space"/>
    <property type="evidence" value="ECO:0007669"/>
    <property type="project" value="UniProtKB-ARBA"/>
</dbReference>
<dbReference type="InterPro" id="IPR000914">
    <property type="entry name" value="SBP_5_dom"/>
</dbReference>
<dbReference type="PANTHER" id="PTHR30290:SF9">
    <property type="entry name" value="OLIGOPEPTIDE-BINDING PROTEIN APPA"/>
    <property type="match status" value="1"/>
</dbReference>
<evidence type="ECO:0000313" key="8">
    <source>
        <dbReference type="Proteomes" id="UP000256845"/>
    </source>
</evidence>
<dbReference type="EMBL" id="QRDW01000004">
    <property type="protein sequence ID" value="RED51003.1"/>
    <property type="molecule type" value="Genomic_DNA"/>
</dbReference>
<keyword evidence="5" id="KW-0472">Membrane</keyword>
<dbReference type="InterPro" id="IPR039424">
    <property type="entry name" value="SBP_5"/>
</dbReference>
<organism evidence="7 8">
    <name type="scientific">Aestuariispira insulae</name>
    <dbReference type="NCBI Taxonomy" id="1461337"/>
    <lineage>
        <taxon>Bacteria</taxon>
        <taxon>Pseudomonadati</taxon>
        <taxon>Pseudomonadota</taxon>
        <taxon>Alphaproteobacteria</taxon>
        <taxon>Rhodospirillales</taxon>
        <taxon>Kiloniellaceae</taxon>
        <taxon>Aestuariispira</taxon>
    </lineage>
</organism>
<comment type="similarity">
    <text evidence="2">Belongs to the bacterial solute-binding protein 5 family.</text>
</comment>
<keyword evidence="8" id="KW-1185">Reference proteome</keyword>
<dbReference type="RefSeq" id="WP_115936784.1">
    <property type="nucleotide sequence ID" value="NZ_QRDW01000004.1"/>
</dbReference>
<evidence type="ECO:0000256" key="2">
    <source>
        <dbReference type="ARBA" id="ARBA00005695"/>
    </source>
</evidence>
<evidence type="ECO:0000256" key="1">
    <source>
        <dbReference type="ARBA" id="ARBA00004418"/>
    </source>
</evidence>
<dbReference type="SUPFAM" id="SSF53850">
    <property type="entry name" value="Periplasmic binding protein-like II"/>
    <property type="match status" value="1"/>
</dbReference>
<evidence type="ECO:0000259" key="6">
    <source>
        <dbReference type="Pfam" id="PF00496"/>
    </source>
</evidence>
<keyword evidence="4" id="KW-0732">Signal</keyword>
<keyword evidence="3" id="KW-0813">Transport</keyword>
<dbReference type="PIRSF" id="PIRSF002741">
    <property type="entry name" value="MppA"/>
    <property type="match status" value="1"/>
</dbReference>
<dbReference type="GO" id="GO:1904680">
    <property type="term" value="F:peptide transmembrane transporter activity"/>
    <property type="evidence" value="ECO:0007669"/>
    <property type="project" value="TreeGrafter"/>
</dbReference>
<comment type="subcellular location">
    <subcellularLocation>
        <location evidence="1">Periplasm</location>
    </subcellularLocation>
</comment>
<evidence type="ECO:0000313" key="7">
    <source>
        <dbReference type="EMBL" id="RED51003.1"/>
    </source>
</evidence>
<dbReference type="Gene3D" id="3.10.105.10">
    <property type="entry name" value="Dipeptide-binding Protein, Domain 3"/>
    <property type="match status" value="1"/>
</dbReference>
<accession>A0A3D9HNC7</accession>
<evidence type="ECO:0000256" key="5">
    <source>
        <dbReference type="SAM" id="Phobius"/>
    </source>
</evidence>
<dbReference type="Proteomes" id="UP000256845">
    <property type="component" value="Unassembled WGS sequence"/>
</dbReference>
<gene>
    <name evidence="7" type="ORF">DFP90_104279</name>
</gene>
<dbReference type="PANTHER" id="PTHR30290">
    <property type="entry name" value="PERIPLASMIC BINDING COMPONENT OF ABC TRANSPORTER"/>
    <property type="match status" value="1"/>
</dbReference>
<dbReference type="InterPro" id="IPR030678">
    <property type="entry name" value="Peptide/Ni-bd"/>
</dbReference>
<dbReference type="GO" id="GO:0015833">
    <property type="term" value="P:peptide transport"/>
    <property type="evidence" value="ECO:0007669"/>
    <property type="project" value="TreeGrafter"/>
</dbReference>
<reference evidence="7 8" key="1">
    <citation type="submission" date="2018-07" db="EMBL/GenBank/DDBJ databases">
        <title>Genomic Encyclopedia of Type Strains, Phase III (KMG-III): the genomes of soil and plant-associated and newly described type strains.</title>
        <authorList>
            <person name="Whitman W."/>
        </authorList>
    </citation>
    <scope>NUCLEOTIDE SEQUENCE [LARGE SCALE GENOMIC DNA]</scope>
    <source>
        <strain evidence="7 8">CECT 8488</strain>
    </source>
</reference>
<name>A0A3D9HNC7_9PROT</name>
<comment type="caution">
    <text evidence="7">The sequence shown here is derived from an EMBL/GenBank/DDBJ whole genome shotgun (WGS) entry which is preliminary data.</text>
</comment>
<keyword evidence="5" id="KW-0812">Transmembrane</keyword>
<dbReference type="OrthoDB" id="9803988at2"/>
<dbReference type="Gene3D" id="3.90.76.10">
    <property type="entry name" value="Dipeptide-binding Protein, Domain 1"/>
    <property type="match status" value="1"/>
</dbReference>
<dbReference type="GO" id="GO:0043190">
    <property type="term" value="C:ATP-binding cassette (ABC) transporter complex"/>
    <property type="evidence" value="ECO:0007669"/>
    <property type="project" value="InterPro"/>
</dbReference>
<dbReference type="Gene3D" id="3.40.190.10">
    <property type="entry name" value="Periplasmic binding protein-like II"/>
    <property type="match status" value="1"/>
</dbReference>
<dbReference type="AlphaFoldDB" id="A0A3D9HNC7"/>
<feature type="transmembrane region" description="Helical" evidence="5">
    <location>
        <begin position="40"/>
        <end position="61"/>
    </location>
</feature>
<sequence>MRSKYRFIGRATRALGGEIHEYIPEIAEQHRTGLVDRREFVRTAALLGMAAPAAYGMSGLLTGNRFIPEAMAQGKPGGTLRMAMPVQDMTDPATFPWVEKSNIARFLVEYLTVTGTDNITRPYLAERWEASADLKTWTFYLQKGVKWSNGDDFNADDVVAAVTRWLDPATGSSNLGLFDAMVEQVDSGKKDENGNAVMTKQGIAGAIEKVDDHAVRFNLKSAALAMPENFYNYPTAITHRGFGKDYEPDLSKNPIGTHAFELAEFRIGEKAVLRKNRDWWKGNFYLDEIHYIDLGEDLNAAVGAIASDQVDMIYQLGVTQLDIIERLPNVDIHEAVTAQTGVLRMQVDQKPFDDIRVRKAVQACMDRQALLDIAYRGRGTAAEDHHVAPLHPEYFQLPALKRDPEKAKALLAEAGYADGIELTIDVGDTNGPWETAVCEAFKTQCEPGGIRLNINKMPSNQYWEVWDKTPFGLTTWTHRALGTMVLSLGYRSGVPWNETHFASAEFDAALSEAEGTLDVAERTKKMEKPQQILQDAAVIPQPFWRSIFKAANKRVKNFKTHPTFYHQFENVYLDDA</sequence>
<protein>
    <submittedName>
        <fullName evidence="7">Peptide/nickel transport system substrate-binding protein</fullName>
    </submittedName>
</protein>